<dbReference type="PROSITE" id="PS00671">
    <property type="entry name" value="D_2_HYDROXYACID_DH_3"/>
    <property type="match status" value="1"/>
</dbReference>
<dbReference type="PANTHER" id="PTHR43026:SF1">
    <property type="entry name" value="2-HYDROXYACID DEHYDROGENASE HOMOLOG 1-RELATED"/>
    <property type="match status" value="1"/>
</dbReference>
<dbReference type="Pfam" id="PF02826">
    <property type="entry name" value="2-Hacid_dh_C"/>
    <property type="match status" value="1"/>
</dbReference>
<keyword evidence="2 4" id="KW-0560">Oxidoreductase</keyword>
<dbReference type="PROSITE" id="PS00065">
    <property type="entry name" value="D_2_HYDROXYACID_DH_1"/>
    <property type="match status" value="1"/>
</dbReference>
<dbReference type="Proteomes" id="UP000037778">
    <property type="component" value="Unassembled WGS sequence"/>
</dbReference>
<evidence type="ECO:0000256" key="4">
    <source>
        <dbReference type="RuleBase" id="RU003719"/>
    </source>
</evidence>
<evidence type="ECO:0000259" key="6">
    <source>
        <dbReference type="Pfam" id="PF02826"/>
    </source>
</evidence>
<dbReference type="PANTHER" id="PTHR43026">
    <property type="entry name" value="2-HYDROXYACID DEHYDROGENASE HOMOLOG 1-RELATED"/>
    <property type="match status" value="1"/>
</dbReference>
<dbReference type="RefSeq" id="WP_041152363.1">
    <property type="nucleotide sequence ID" value="NZ_BAABVW010000105.1"/>
</dbReference>
<reference evidence="7 8" key="1">
    <citation type="journal article" date="2015" name="Genome Biol. Evol.">
        <title>Functionally Structured Genomes in Lactobacillus kunkeei Colonizing the Honey Crop and Food Products of Honeybees and Stingless Bees.</title>
        <authorList>
            <person name="Tamarit D."/>
            <person name="Ellegaard K.M."/>
            <person name="Wikander J."/>
            <person name="Olofsson T."/>
            <person name="Vasquez A."/>
            <person name="Andersson S.G."/>
        </authorList>
    </citation>
    <scope>NUCLEOTIDE SEQUENCE [LARGE SCALE GENOMIC DNA]</scope>
    <source>
        <strain evidence="7 8">LAko</strain>
    </source>
</reference>
<evidence type="ECO:0000256" key="3">
    <source>
        <dbReference type="ARBA" id="ARBA00023027"/>
    </source>
</evidence>
<organism evidence="7 8">
    <name type="scientific">Apilactobacillus kunkeei</name>
    <dbReference type="NCBI Taxonomy" id="148814"/>
    <lineage>
        <taxon>Bacteria</taxon>
        <taxon>Bacillati</taxon>
        <taxon>Bacillota</taxon>
        <taxon>Bacilli</taxon>
        <taxon>Lactobacillales</taxon>
        <taxon>Lactobacillaceae</taxon>
        <taxon>Apilactobacillus</taxon>
    </lineage>
</organism>
<accession>A0A0C2WNK7</accession>
<evidence type="ECO:0000259" key="5">
    <source>
        <dbReference type="Pfam" id="PF00389"/>
    </source>
</evidence>
<keyword evidence="3" id="KW-0520">NAD</keyword>
<dbReference type="InterPro" id="IPR058205">
    <property type="entry name" value="D-LDH-like"/>
</dbReference>
<dbReference type="SUPFAM" id="SSF51735">
    <property type="entry name" value="NAD(P)-binding Rossmann-fold domains"/>
    <property type="match status" value="1"/>
</dbReference>
<feature type="domain" description="D-isomer specific 2-hydroxyacid dehydrogenase NAD-binding" evidence="6">
    <location>
        <begin position="113"/>
        <end position="299"/>
    </location>
</feature>
<name>A0A0C2WNK7_9LACO</name>
<dbReference type="GO" id="GO:0051287">
    <property type="term" value="F:NAD binding"/>
    <property type="evidence" value="ECO:0007669"/>
    <property type="project" value="InterPro"/>
</dbReference>
<dbReference type="Pfam" id="PF00389">
    <property type="entry name" value="2-Hacid_dh"/>
    <property type="match status" value="1"/>
</dbReference>
<dbReference type="CDD" id="cd12186">
    <property type="entry name" value="LDH"/>
    <property type="match status" value="1"/>
</dbReference>
<evidence type="ECO:0000256" key="2">
    <source>
        <dbReference type="ARBA" id="ARBA00023002"/>
    </source>
</evidence>
<dbReference type="PROSITE" id="PS00670">
    <property type="entry name" value="D_2_HYDROXYACID_DH_2"/>
    <property type="match status" value="1"/>
</dbReference>
<dbReference type="InterPro" id="IPR029753">
    <property type="entry name" value="D-isomer_DH_CS"/>
</dbReference>
<dbReference type="InterPro" id="IPR029752">
    <property type="entry name" value="D-isomer_DH_CS1"/>
</dbReference>
<evidence type="ECO:0000313" key="8">
    <source>
        <dbReference type="Proteomes" id="UP000037778"/>
    </source>
</evidence>
<evidence type="ECO:0000313" key="7">
    <source>
        <dbReference type="EMBL" id="KOY76341.1"/>
    </source>
</evidence>
<dbReference type="AlphaFoldDB" id="A0A0C2WNK7"/>
<dbReference type="Gene3D" id="3.40.50.720">
    <property type="entry name" value="NAD(P)-binding Rossmann-like Domain"/>
    <property type="match status" value="2"/>
</dbReference>
<dbReference type="SUPFAM" id="SSF52283">
    <property type="entry name" value="Formate/glycerate dehydrogenase catalytic domain-like"/>
    <property type="match status" value="1"/>
</dbReference>
<dbReference type="InterPro" id="IPR006139">
    <property type="entry name" value="D-isomer_2_OHA_DH_cat_dom"/>
</dbReference>
<dbReference type="EMBL" id="JXCY01000006">
    <property type="protein sequence ID" value="KOY76341.1"/>
    <property type="molecule type" value="Genomic_DNA"/>
</dbReference>
<evidence type="ECO:0000256" key="1">
    <source>
        <dbReference type="ARBA" id="ARBA00005854"/>
    </source>
</evidence>
<feature type="domain" description="D-isomer specific 2-hydroxyacid dehydrogenase catalytic" evidence="5">
    <location>
        <begin position="7"/>
        <end position="330"/>
    </location>
</feature>
<dbReference type="GO" id="GO:0008720">
    <property type="term" value="F:D-lactate dehydrogenase (NAD+) activity"/>
    <property type="evidence" value="ECO:0007669"/>
    <property type="project" value="TreeGrafter"/>
</dbReference>
<dbReference type="InterPro" id="IPR036291">
    <property type="entry name" value="NAD(P)-bd_dom_sf"/>
</dbReference>
<sequence length="332" mass="36913">MKIIAYGIRNDEMPYLKEWEQKNPEVEVKVETKLLDSSTVEEANGFDGVVAYQQKPYTKEILDKLGSFNIKYLSLRNVGVDNVDADAAKANGITVTNVPAYSPNAIAELAITEIMRLLRNTKRFEDKQRSGDLRWAPEIGQELNSKTVGVFGTGRIGHVLVDICRGFGAKVIAYDPFRNPELEKQGIYVDTPDDLYKQADIISLHAPAVKENEHMVNEKTLSEMKDGSYIINAARGSLIDTDALIKALDSGKLAGAALDTYESEVGVFNVNFDSFDDISDDRLKNLMSRDNVLITPHIAFYTETAVRNMVTLSLDANRDLINTGKSDKIVKL</sequence>
<gene>
    <name evidence="7" type="ORF">RZ71_07910</name>
</gene>
<keyword evidence="8" id="KW-1185">Reference proteome</keyword>
<proteinExistence type="inferred from homology"/>
<dbReference type="PATRIC" id="fig|148814.15.peg.851"/>
<comment type="similarity">
    <text evidence="1 4">Belongs to the D-isomer specific 2-hydroxyacid dehydrogenase family.</text>
</comment>
<dbReference type="InterPro" id="IPR006140">
    <property type="entry name" value="D-isomer_DH_NAD-bd"/>
</dbReference>
<protein>
    <submittedName>
        <fullName evidence="7">D-lactate dehydrogenase</fullName>
    </submittedName>
</protein>
<comment type="caution">
    <text evidence="7">The sequence shown here is derived from an EMBL/GenBank/DDBJ whole genome shotgun (WGS) entry which is preliminary data.</text>
</comment>